<evidence type="ECO:0000313" key="7">
    <source>
        <dbReference type="EMBL" id="RSE22668.1"/>
    </source>
</evidence>
<evidence type="ECO:0000313" key="8">
    <source>
        <dbReference type="Proteomes" id="UP000275331"/>
    </source>
</evidence>
<keyword evidence="3" id="KW-0547">Nucleotide-binding</keyword>
<keyword evidence="4 7" id="KW-0418">Kinase</keyword>
<dbReference type="Pfam" id="PF00294">
    <property type="entry name" value="PfkB"/>
    <property type="match status" value="1"/>
</dbReference>
<dbReference type="GO" id="GO:0005524">
    <property type="term" value="F:ATP binding"/>
    <property type="evidence" value="ECO:0007669"/>
    <property type="project" value="UniProtKB-KW"/>
</dbReference>
<feature type="domain" description="Carbohydrate kinase PfkB" evidence="6">
    <location>
        <begin position="5"/>
        <end position="298"/>
    </location>
</feature>
<evidence type="ECO:0000256" key="1">
    <source>
        <dbReference type="ARBA" id="ARBA00010688"/>
    </source>
</evidence>
<comment type="similarity">
    <text evidence="1">Belongs to the carbohydrate kinase PfkB family.</text>
</comment>
<reference evidence="7 8" key="1">
    <citation type="submission" date="2018-10" db="EMBL/GenBank/DDBJ databases">
        <title>Transmission dynamics of multidrug resistant bacteria on intensive care unit surfaces.</title>
        <authorList>
            <person name="D'Souza A.W."/>
            <person name="Potter R.F."/>
            <person name="Wallace M."/>
            <person name="Shupe A."/>
            <person name="Patel S."/>
            <person name="Sun S."/>
            <person name="Gul D."/>
            <person name="Kwon J.H."/>
            <person name="Andleeb S."/>
            <person name="Burnham C.-A.D."/>
            <person name="Dantas G."/>
        </authorList>
    </citation>
    <scope>NUCLEOTIDE SEQUENCE [LARGE SCALE GENOMIC DNA]</scope>
    <source>
        <strain evidence="7 8">AS_373</strain>
    </source>
</reference>
<dbReference type="RefSeq" id="WP_125294958.1">
    <property type="nucleotide sequence ID" value="NZ_JAPTZM010000012.1"/>
</dbReference>
<dbReference type="AlphaFoldDB" id="A0A3R9G4U8"/>
<evidence type="ECO:0000256" key="5">
    <source>
        <dbReference type="ARBA" id="ARBA00022840"/>
    </source>
</evidence>
<dbReference type="NCBIfam" id="NF006957">
    <property type="entry name" value="PRK09434.1"/>
    <property type="match status" value="1"/>
</dbReference>
<dbReference type="InterPro" id="IPR002173">
    <property type="entry name" value="Carboh/pur_kinase_PfkB_CS"/>
</dbReference>
<dbReference type="CDD" id="cd01167">
    <property type="entry name" value="bac_FRK"/>
    <property type="match status" value="1"/>
</dbReference>
<keyword evidence="5" id="KW-0067">ATP-binding</keyword>
<accession>A0A3R9G4U8</accession>
<evidence type="ECO:0000259" key="6">
    <source>
        <dbReference type="Pfam" id="PF00294"/>
    </source>
</evidence>
<gene>
    <name evidence="7" type="ORF">EGT71_19945</name>
</gene>
<dbReference type="InterPro" id="IPR050306">
    <property type="entry name" value="PfkB_Carbo_kinase"/>
</dbReference>
<dbReference type="Proteomes" id="UP000275331">
    <property type="component" value="Unassembled WGS sequence"/>
</dbReference>
<evidence type="ECO:0000256" key="3">
    <source>
        <dbReference type="ARBA" id="ARBA00022741"/>
    </source>
</evidence>
<dbReference type="PANTHER" id="PTHR43085:SF1">
    <property type="entry name" value="PSEUDOURIDINE KINASE-RELATED"/>
    <property type="match status" value="1"/>
</dbReference>
<dbReference type="PROSITE" id="PS00584">
    <property type="entry name" value="PFKB_KINASES_2"/>
    <property type="match status" value="1"/>
</dbReference>
<dbReference type="InterPro" id="IPR029056">
    <property type="entry name" value="Ribokinase-like"/>
</dbReference>
<dbReference type="EMBL" id="RHXB01000016">
    <property type="protein sequence ID" value="RSE22668.1"/>
    <property type="molecule type" value="Genomic_DNA"/>
</dbReference>
<comment type="caution">
    <text evidence="7">The sequence shown here is derived from an EMBL/GenBank/DDBJ whole genome shotgun (WGS) entry which is preliminary data.</text>
</comment>
<proteinExistence type="inferred from homology"/>
<evidence type="ECO:0000256" key="4">
    <source>
        <dbReference type="ARBA" id="ARBA00022777"/>
    </source>
</evidence>
<dbReference type="PANTHER" id="PTHR43085">
    <property type="entry name" value="HEXOKINASE FAMILY MEMBER"/>
    <property type="match status" value="1"/>
</dbReference>
<dbReference type="SUPFAM" id="SSF53613">
    <property type="entry name" value="Ribokinase-like"/>
    <property type="match status" value="1"/>
</dbReference>
<protein>
    <submittedName>
        <fullName evidence="7">Aminoimidazole riboside kinase</fullName>
    </submittedName>
</protein>
<organism evidence="7 8">
    <name type="scientific">Atlantibacter subterraneus</name>
    <dbReference type="NCBI Taxonomy" id="255519"/>
    <lineage>
        <taxon>Bacteria</taxon>
        <taxon>Pseudomonadati</taxon>
        <taxon>Pseudomonadota</taxon>
        <taxon>Gammaproteobacteria</taxon>
        <taxon>Enterobacterales</taxon>
        <taxon>Enterobacteriaceae</taxon>
        <taxon>Atlantibacter</taxon>
    </lineage>
</organism>
<name>A0A3R9G4U8_9ENTR</name>
<dbReference type="Gene3D" id="3.40.1190.20">
    <property type="match status" value="1"/>
</dbReference>
<dbReference type="GO" id="GO:0016301">
    <property type="term" value="F:kinase activity"/>
    <property type="evidence" value="ECO:0007669"/>
    <property type="project" value="UniProtKB-KW"/>
</dbReference>
<dbReference type="OrthoDB" id="9779730at2"/>
<evidence type="ECO:0000256" key="2">
    <source>
        <dbReference type="ARBA" id="ARBA00022679"/>
    </source>
</evidence>
<sequence length="319" mass="34000">MQPAKKVWIIGDASVDLVPDTDNTYLKCPGGASANVTACIARQGGNCGFIGRLGDDDAGRFLKNVLQKEGADVTQLRLDAHLTSAVLIVNLTPDGERSFTYLVKPSADTFVSVADLPIFQPGEWFYFSSIGLTDSPAREACLEGAQRMRAAGGQVMFDVNLRESMWRDVSEIPALMAQSVALASICKVSADELCRLGNVAYWQDARYLLRDMGCDTTVISLGAAGAYLVCPQGEQHFPAPQVSVIDTTGAGDAFVGGLLFHLSQYERWGMAELSGAIRHANACGALVVTAKGAMTALPYPHQLTDFLAAHPCGADPVHS</sequence>
<dbReference type="InterPro" id="IPR011611">
    <property type="entry name" value="PfkB_dom"/>
</dbReference>
<keyword evidence="2" id="KW-0808">Transferase</keyword>